<dbReference type="KEGG" id="sle:sle_08800"/>
<reference evidence="2 3" key="1">
    <citation type="submission" date="2015-02" db="EMBL/GenBank/DDBJ databases">
        <authorList>
            <person name="Gomez-Escribano P.J."/>
        </authorList>
    </citation>
    <scope>NUCLEOTIDE SEQUENCE [LARGE SCALE GENOMIC DNA]</scope>
    <source>
        <strain evidence="3">C34 (DSM 42122 / NRRL B-24963)</strain>
    </source>
</reference>
<protein>
    <submittedName>
        <fullName evidence="2">Uncharacterized protein</fullName>
    </submittedName>
</protein>
<proteinExistence type="predicted"/>
<feature type="region of interest" description="Disordered" evidence="1">
    <location>
        <begin position="158"/>
        <end position="179"/>
    </location>
</feature>
<dbReference type="EMBL" id="LN831790">
    <property type="protein sequence ID" value="CQR60343.1"/>
    <property type="molecule type" value="Genomic_DNA"/>
</dbReference>
<name>A0A0F7VPE1_STRLW</name>
<evidence type="ECO:0000256" key="1">
    <source>
        <dbReference type="SAM" id="MobiDB-lite"/>
    </source>
</evidence>
<organism evidence="2 3">
    <name type="scientific">Streptomyces leeuwenhoekii</name>
    <dbReference type="NCBI Taxonomy" id="1437453"/>
    <lineage>
        <taxon>Bacteria</taxon>
        <taxon>Bacillati</taxon>
        <taxon>Actinomycetota</taxon>
        <taxon>Actinomycetes</taxon>
        <taxon>Kitasatosporales</taxon>
        <taxon>Streptomycetaceae</taxon>
        <taxon>Streptomyces</taxon>
    </lineage>
</organism>
<feature type="region of interest" description="Disordered" evidence="1">
    <location>
        <begin position="240"/>
        <end position="265"/>
    </location>
</feature>
<gene>
    <name evidence="2" type="primary">sle_08800</name>
</gene>
<feature type="region of interest" description="Disordered" evidence="1">
    <location>
        <begin position="68"/>
        <end position="87"/>
    </location>
</feature>
<evidence type="ECO:0000313" key="2">
    <source>
        <dbReference type="EMBL" id="CQR60343.1"/>
    </source>
</evidence>
<sequence>MPGCPRGGRSSRIWCAGPPSRAARTRNSPPSIRSPGGPVTGTAGRSATPALLEALGDTPAARHTRLRGYFEPDEPDENGRQEGLERPGAAHRAVARLVARGWIRVVLTTDFDRLLEQALAAAGGAALRLVRPVGPRAGLLFRTPRHAPLSRVLVRAARSAGSGRRTRRPARRGGDPGLSAQEFFPGLLARVEAPEHLTEPAPTRELSVARLKRALPDPVRRIELHELVDGEAVRVVERLSDGDRYPPGGPASTAGVPEAAGAVVR</sequence>
<accession>A0A0F7VPE1</accession>
<dbReference type="Proteomes" id="UP000035016">
    <property type="component" value="Chromosome Chromosome"/>
</dbReference>
<feature type="region of interest" description="Disordered" evidence="1">
    <location>
        <begin position="1"/>
        <end position="47"/>
    </location>
</feature>
<dbReference type="AlphaFoldDB" id="A0A0F7VPE1"/>
<evidence type="ECO:0000313" key="3">
    <source>
        <dbReference type="Proteomes" id="UP000035016"/>
    </source>
</evidence>